<evidence type="ECO:0000313" key="2">
    <source>
        <dbReference type="Proteomes" id="UP000199184"/>
    </source>
</evidence>
<protein>
    <submittedName>
        <fullName evidence="1">Uncharacterized protein</fullName>
    </submittedName>
</protein>
<evidence type="ECO:0000313" key="1">
    <source>
        <dbReference type="EMBL" id="SCB54878.1"/>
    </source>
</evidence>
<proteinExistence type="predicted"/>
<dbReference type="AlphaFoldDB" id="A0A1C3XRI9"/>
<reference evidence="2" key="1">
    <citation type="submission" date="2016-08" db="EMBL/GenBank/DDBJ databases">
        <authorList>
            <person name="Varghese N."/>
            <person name="Submissions Spin"/>
        </authorList>
    </citation>
    <scope>NUCLEOTIDE SEQUENCE [LARGE SCALE GENOMIC DNA]</scope>
    <source>
        <strain evidence="2">ERR11</strain>
    </source>
</reference>
<organism evidence="1 2">
    <name type="scientific">Bradyrhizobium shewense</name>
    <dbReference type="NCBI Taxonomy" id="1761772"/>
    <lineage>
        <taxon>Bacteria</taxon>
        <taxon>Pseudomonadati</taxon>
        <taxon>Pseudomonadota</taxon>
        <taxon>Alphaproteobacteria</taxon>
        <taxon>Hyphomicrobiales</taxon>
        <taxon>Nitrobacteraceae</taxon>
        <taxon>Bradyrhizobium</taxon>
    </lineage>
</organism>
<gene>
    <name evidence="1" type="ORF">GA0061098_103157</name>
</gene>
<name>A0A1C3XRI9_9BRAD</name>
<keyword evidence="2" id="KW-1185">Reference proteome</keyword>
<dbReference type="EMBL" id="FMAI01000031">
    <property type="protein sequence ID" value="SCB54878.1"/>
    <property type="molecule type" value="Genomic_DNA"/>
</dbReference>
<dbReference type="Proteomes" id="UP000199184">
    <property type="component" value="Unassembled WGS sequence"/>
</dbReference>
<sequence length="68" mass="7737">MRPEGEDRSRAVNGEGYERVGKLFRTKDIDETSGRSGHNNSLILFVVRNLYNEPTRNQWSAGVAAAWR</sequence>
<accession>A0A1C3XRI9</accession>